<dbReference type="InterPro" id="IPR036259">
    <property type="entry name" value="MFS_trans_sf"/>
</dbReference>
<feature type="region of interest" description="Disordered" evidence="1">
    <location>
        <begin position="1"/>
        <end position="26"/>
    </location>
</feature>
<gene>
    <name evidence="3" type="ORF">JSQ98_11050</name>
</gene>
<evidence type="ECO:0000256" key="2">
    <source>
        <dbReference type="SAM" id="Phobius"/>
    </source>
</evidence>
<proteinExistence type="predicted"/>
<dbReference type="PANTHER" id="PTHR23523:SF2">
    <property type="entry name" value="2-NITROIMIDAZOLE TRANSPORTER"/>
    <property type="match status" value="1"/>
</dbReference>
<dbReference type="Pfam" id="PF07690">
    <property type="entry name" value="MFS_1"/>
    <property type="match status" value="1"/>
</dbReference>
<evidence type="ECO:0000313" key="4">
    <source>
        <dbReference type="Proteomes" id="UP000811492"/>
    </source>
</evidence>
<organism evidence="3 4">
    <name type="scientific">Leucobacter manosquensis</name>
    <dbReference type="NCBI Taxonomy" id="2810611"/>
    <lineage>
        <taxon>Bacteria</taxon>
        <taxon>Bacillati</taxon>
        <taxon>Actinomycetota</taxon>
        <taxon>Actinomycetes</taxon>
        <taxon>Micrococcales</taxon>
        <taxon>Microbacteriaceae</taxon>
        <taxon>Leucobacter</taxon>
    </lineage>
</organism>
<dbReference type="EMBL" id="JAFEVO010000001">
    <property type="protein sequence ID" value="MBS3182720.1"/>
    <property type="molecule type" value="Genomic_DNA"/>
</dbReference>
<feature type="transmembrane region" description="Helical" evidence="2">
    <location>
        <begin position="121"/>
        <end position="145"/>
    </location>
</feature>
<feature type="transmembrane region" description="Helical" evidence="2">
    <location>
        <begin position="333"/>
        <end position="355"/>
    </location>
</feature>
<dbReference type="PANTHER" id="PTHR23523">
    <property type="match status" value="1"/>
</dbReference>
<feature type="transmembrane region" description="Helical" evidence="2">
    <location>
        <begin position="362"/>
        <end position="385"/>
    </location>
</feature>
<feature type="transmembrane region" description="Helical" evidence="2">
    <location>
        <begin position="276"/>
        <end position="301"/>
    </location>
</feature>
<feature type="transmembrane region" description="Helical" evidence="2">
    <location>
        <begin position="184"/>
        <end position="205"/>
    </location>
</feature>
<feature type="transmembrane region" description="Helical" evidence="2">
    <location>
        <begin position="397"/>
        <end position="417"/>
    </location>
</feature>
<name>A0ABS5M6X4_9MICO</name>
<dbReference type="InterPro" id="IPR052524">
    <property type="entry name" value="MFS_Cyanate_Porter"/>
</dbReference>
<keyword evidence="2" id="KW-0472">Membrane</keyword>
<keyword evidence="2" id="KW-1133">Transmembrane helix</keyword>
<keyword evidence="4" id="KW-1185">Reference proteome</keyword>
<dbReference type="SUPFAM" id="SSF103473">
    <property type="entry name" value="MFS general substrate transporter"/>
    <property type="match status" value="1"/>
</dbReference>
<feature type="transmembrane region" description="Helical" evidence="2">
    <location>
        <begin position="157"/>
        <end position="178"/>
    </location>
</feature>
<evidence type="ECO:0000256" key="1">
    <source>
        <dbReference type="SAM" id="MobiDB-lite"/>
    </source>
</evidence>
<reference evidence="3 4" key="1">
    <citation type="submission" date="2021-02" db="EMBL/GenBank/DDBJ databases">
        <title>Draft genome and description of Leucobacter sp nov strain Marseille-Q4368.</title>
        <authorList>
            <person name="Boxberger M."/>
            <person name="La Scola B."/>
        </authorList>
    </citation>
    <scope>NUCLEOTIDE SEQUENCE [LARGE SCALE GENOMIC DNA]</scope>
    <source>
        <strain evidence="3 4">Marseille-Q4368</strain>
    </source>
</reference>
<feature type="transmembrane region" description="Helical" evidence="2">
    <location>
        <begin position="97"/>
        <end position="115"/>
    </location>
</feature>
<evidence type="ECO:0000313" key="3">
    <source>
        <dbReference type="EMBL" id="MBS3182720.1"/>
    </source>
</evidence>
<dbReference type="Proteomes" id="UP000811492">
    <property type="component" value="Unassembled WGS sequence"/>
</dbReference>
<dbReference type="Gene3D" id="1.20.1250.20">
    <property type="entry name" value="MFS general substrate transporter like domains"/>
    <property type="match status" value="2"/>
</dbReference>
<keyword evidence="2" id="KW-0812">Transmembrane</keyword>
<feature type="transmembrane region" description="Helical" evidence="2">
    <location>
        <begin position="64"/>
        <end position="85"/>
    </location>
</feature>
<protein>
    <submittedName>
        <fullName evidence="3">MFS transporter</fullName>
    </submittedName>
</protein>
<comment type="caution">
    <text evidence="3">The sequence shown here is derived from an EMBL/GenBank/DDBJ whole genome shotgun (WGS) entry which is preliminary data.</text>
</comment>
<feature type="transmembrane region" description="Helical" evidence="2">
    <location>
        <begin position="308"/>
        <end position="327"/>
    </location>
</feature>
<accession>A0ABS5M6X4</accession>
<sequence length="423" mass="43550">MDACGAARTRRRPRGMTQPRDSSAGRTGPLAAALALAGLLLVAGNLRASLTSVGPILDRLQTELELSSLAASMLISLPLLAFAGVSPFVPRIALRFGLERLLGGSLALLAAGIALRSVGGVWLWAGTIVLGVAIAALNVSLPSLVKRDYPKRIGQVTGAYSVVQSVFAAIAAGVSVPLADASELGWRASLGIWAGFALLGLAALLPRILRSRSPRNEPPSETIALPGGGTSRDRFSPWRSALAWQLTAFMGVQSVAYYILILWLPSIEIAAGISPAAAGFHLLIMNAVAIVGSTVCSALIPRFRDQRGLGAVSGVFFVVAAVGLAFAPEWGALWAGCGGLSGGISIVLALSFFGLRTHHHRHAAAVSGMAQAVGYLCAAAGPPAIGLLHDATGSWAPALWTLGGIGVLVMGLGVLAGRDRYVR</sequence>
<feature type="transmembrane region" description="Helical" evidence="2">
    <location>
        <begin position="242"/>
        <end position="264"/>
    </location>
</feature>
<dbReference type="InterPro" id="IPR011701">
    <property type="entry name" value="MFS"/>
</dbReference>